<dbReference type="SMART" id="SM00199">
    <property type="entry name" value="SCY"/>
    <property type="match status" value="1"/>
</dbReference>
<dbReference type="Pfam" id="PF00048">
    <property type="entry name" value="IL8"/>
    <property type="match status" value="1"/>
</dbReference>
<evidence type="ECO:0000256" key="11">
    <source>
        <dbReference type="ARBA" id="ARBA00063419"/>
    </source>
</evidence>
<dbReference type="Gene3D" id="2.40.50.40">
    <property type="match status" value="1"/>
</dbReference>
<dbReference type="GO" id="GO:0008009">
    <property type="term" value="F:chemokine activity"/>
    <property type="evidence" value="ECO:0007669"/>
    <property type="project" value="InterPro"/>
</dbReference>
<dbReference type="GO" id="GO:0030335">
    <property type="term" value="P:positive regulation of cell migration"/>
    <property type="evidence" value="ECO:0007669"/>
    <property type="project" value="UniProtKB-ARBA"/>
</dbReference>
<comment type="subunit">
    <text evidence="11">Monomer or homodimer; in equilibrium. Dimer formation is induced by non acidic pH and the presence of multivalent anions, and by binding to CXCR4 or heparin. Monomeric form is required for full chemotactic activity and resistance to ischemia/reperfusion injury, whereas the dimeric form acts as a partial agonist of CXCR4, stimulating Ca2+ mobilization but with no chemotactic activity and instead acts as a selective antagonist that blocks chemotaxis induced by the monomeric form. Interacts with the N-terminus of ACKR3. Interacts with integrin subunit ITGB3 (via the allosteric site (site 2)). Interacts with TNFAIP6 (via Link domain).</text>
</comment>
<evidence type="ECO:0000313" key="15">
    <source>
        <dbReference type="EMBL" id="EFB22011.1"/>
    </source>
</evidence>
<dbReference type="CDD" id="cd00273">
    <property type="entry name" value="Chemokine_CXC"/>
    <property type="match status" value="1"/>
</dbReference>
<name>D2HW53_AILME</name>
<dbReference type="SUPFAM" id="SSF54117">
    <property type="entry name" value="Interleukin 8-like chemokines"/>
    <property type="match status" value="1"/>
</dbReference>
<evidence type="ECO:0000256" key="1">
    <source>
        <dbReference type="ARBA" id="ARBA00004613"/>
    </source>
</evidence>
<dbReference type="InterPro" id="IPR036048">
    <property type="entry name" value="Interleukin_8-like_sf"/>
</dbReference>
<dbReference type="PANTHER" id="PTHR12015">
    <property type="entry name" value="SMALL INDUCIBLE CYTOKINE A"/>
    <property type="match status" value="1"/>
</dbReference>
<dbReference type="PANTHER" id="PTHR12015:SF193">
    <property type="entry name" value="STROMAL CELL-DERIVED FACTOR 1"/>
    <property type="match status" value="1"/>
</dbReference>
<protein>
    <recommendedName>
        <fullName evidence="3">Stromal cell-derived factor 1</fullName>
    </recommendedName>
    <alternativeName>
        <fullName evidence="10">C-X-C motif chemokine 12</fullName>
    </alternativeName>
</protein>
<evidence type="ECO:0000256" key="12">
    <source>
        <dbReference type="SAM" id="MobiDB-lite"/>
    </source>
</evidence>
<evidence type="ECO:0000259" key="14">
    <source>
        <dbReference type="SMART" id="SM00199"/>
    </source>
</evidence>
<evidence type="ECO:0000256" key="3">
    <source>
        <dbReference type="ARBA" id="ARBA00016440"/>
    </source>
</evidence>
<dbReference type="AlphaFoldDB" id="D2HW53"/>
<dbReference type="InterPro" id="IPR001811">
    <property type="entry name" value="Chemokine_IL8-like_dom"/>
</dbReference>
<accession>D2HW53</accession>
<keyword evidence="9" id="KW-1015">Disulfide bond</keyword>
<keyword evidence="5" id="KW-0202">Cytokine</keyword>
<evidence type="ECO:0000256" key="7">
    <source>
        <dbReference type="ARBA" id="ARBA00022729"/>
    </source>
</evidence>
<dbReference type="InterPro" id="IPR039809">
    <property type="entry name" value="Chemokine_b/g/d"/>
</dbReference>
<dbReference type="GO" id="GO:0008083">
    <property type="term" value="F:growth factor activity"/>
    <property type="evidence" value="ECO:0007669"/>
    <property type="project" value="UniProtKB-KW"/>
</dbReference>
<comment type="similarity">
    <text evidence="2">Belongs to the intercrine alpha (chemokine CxC) family.</text>
</comment>
<dbReference type="GO" id="GO:0006952">
    <property type="term" value="P:defense response"/>
    <property type="evidence" value="ECO:0007669"/>
    <property type="project" value="InterPro"/>
</dbReference>
<feature type="signal peptide" evidence="13">
    <location>
        <begin position="1"/>
        <end position="19"/>
    </location>
</feature>
<keyword evidence="4" id="KW-0145">Chemotaxis</keyword>
<reference evidence="15" key="1">
    <citation type="journal article" date="2010" name="Nature">
        <title>The sequence and de novo assembly of the giant panda genome.</title>
        <authorList>
            <person name="Li R."/>
            <person name="Fan W."/>
            <person name="Tian G."/>
            <person name="Zhu H."/>
            <person name="He L."/>
            <person name="Cai J."/>
            <person name="Huang Q."/>
            <person name="Cai Q."/>
            <person name="Li B."/>
            <person name="Bai Y."/>
            <person name="Zhang Z."/>
            <person name="Zhang Y."/>
            <person name="Wang W."/>
            <person name="Li J."/>
            <person name="Wei F."/>
            <person name="Li H."/>
            <person name="Jian M."/>
            <person name="Li J."/>
            <person name="Zhang Z."/>
            <person name="Nielsen R."/>
            <person name="Li D."/>
            <person name="Gu W."/>
            <person name="Yang Z."/>
            <person name="Xuan Z."/>
            <person name="Ryder O.A."/>
            <person name="Leung F.C."/>
            <person name="Zhou Y."/>
            <person name="Cao J."/>
            <person name="Sun X."/>
            <person name="Fu Y."/>
            <person name="Fang X."/>
            <person name="Guo X."/>
            <person name="Wang B."/>
            <person name="Hou R."/>
            <person name="Shen F."/>
            <person name="Mu B."/>
            <person name="Ni P."/>
            <person name="Lin R."/>
            <person name="Qian W."/>
            <person name="Wang G."/>
            <person name="Yu C."/>
            <person name="Nie W."/>
            <person name="Wang J."/>
            <person name="Wu Z."/>
            <person name="Liang H."/>
            <person name="Min J."/>
            <person name="Wu Q."/>
            <person name="Cheng S."/>
            <person name="Ruan J."/>
            <person name="Wang M."/>
            <person name="Shi Z."/>
            <person name="Wen M."/>
            <person name="Liu B."/>
            <person name="Ren X."/>
            <person name="Zheng H."/>
            <person name="Dong D."/>
            <person name="Cook K."/>
            <person name="Shan G."/>
            <person name="Zhang H."/>
            <person name="Kosiol C."/>
            <person name="Xie X."/>
            <person name="Lu Z."/>
            <person name="Zheng H."/>
            <person name="Li Y."/>
            <person name="Steiner C.C."/>
            <person name="Lam T.T."/>
            <person name="Lin S."/>
            <person name="Zhang Q."/>
            <person name="Li G."/>
            <person name="Tian J."/>
            <person name="Gong T."/>
            <person name="Liu H."/>
            <person name="Zhang D."/>
            <person name="Fang L."/>
            <person name="Ye C."/>
            <person name="Zhang J."/>
            <person name="Hu W."/>
            <person name="Xu A."/>
            <person name="Ren Y."/>
            <person name="Zhang G."/>
            <person name="Bruford M.W."/>
            <person name="Li Q."/>
            <person name="Ma L."/>
            <person name="Guo Y."/>
            <person name="An N."/>
            <person name="Hu Y."/>
            <person name="Zheng Y."/>
            <person name="Shi Y."/>
            <person name="Li Z."/>
            <person name="Liu Q."/>
            <person name="Chen Y."/>
            <person name="Zhao J."/>
            <person name="Qu N."/>
            <person name="Zhao S."/>
            <person name="Tian F."/>
            <person name="Wang X."/>
            <person name="Wang H."/>
            <person name="Xu L."/>
            <person name="Liu X."/>
            <person name="Vinar T."/>
            <person name="Wang Y."/>
            <person name="Lam T.W."/>
            <person name="Yiu S.M."/>
            <person name="Liu S."/>
            <person name="Zhang H."/>
            <person name="Li D."/>
            <person name="Huang Y."/>
            <person name="Wang X."/>
            <person name="Yang G."/>
            <person name="Jiang Z."/>
            <person name="Wang J."/>
            <person name="Qin N."/>
            <person name="Li L."/>
            <person name="Li J."/>
            <person name="Bolund L."/>
            <person name="Kristiansen K."/>
            <person name="Wong G.K."/>
            <person name="Olson M."/>
            <person name="Zhang X."/>
            <person name="Li S."/>
            <person name="Yang H."/>
            <person name="Wang J."/>
            <person name="Wang J."/>
        </authorList>
    </citation>
    <scope>NUCLEOTIDE SEQUENCE [LARGE SCALE GENOMIC DNA]</scope>
</reference>
<dbReference type="GO" id="GO:0006955">
    <property type="term" value="P:immune response"/>
    <property type="evidence" value="ECO:0007669"/>
    <property type="project" value="InterPro"/>
</dbReference>
<dbReference type="InterPro" id="IPR033899">
    <property type="entry name" value="CXC_Chemokine_domain"/>
</dbReference>
<dbReference type="GO" id="GO:0050921">
    <property type="term" value="P:positive regulation of chemotaxis"/>
    <property type="evidence" value="ECO:0007669"/>
    <property type="project" value="UniProtKB-ARBA"/>
</dbReference>
<keyword evidence="6" id="KW-0964">Secreted</keyword>
<dbReference type="GO" id="GO:0090280">
    <property type="term" value="P:positive regulation of calcium ion import"/>
    <property type="evidence" value="ECO:0007669"/>
    <property type="project" value="UniProtKB-ARBA"/>
</dbReference>
<proteinExistence type="inferred from homology"/>
<evidence type="ECO:0000256" key="2">
    <source>
        <dbReference type="ARBA" id="ARBA00010665"/>
    </source>
</evidence>
<keyword evidence="7 13" id="KW-0732">Signal</keyword>
<dbReference type="InParanoid" id="D2HW53"/>
<evidence type="ECO:0000256" key="8">
    <source>
        <dbReference type="ARBA" id="ARBA00023030"/>
    </source>
</evidence>
<evidence type="ECO:0000256" key="5">
    <source>
        <dbReference type="ARBA" id="ARBA00022514"/>
    </source>
</evidence>
<organism evidence="15">
    <name type="scientific">Ailuropoda melanoleuca</name>
    <name type="common">Giant panda</name>
    <dbReference type="NCBI Taxonomy" id="9646"/>
    <lineage>
        <taxon>Eukaryota</taxon>
        <taxon>Metazoa</taxon>
        <taxon>Chordata</taxon>
        <taxon>Craniata</taxon>
        <taxon>Vertebrata</taxon>
        <taxon>Euteleostomi</taxon>
        <taxon>Mammalia</taxon>
        <taxon>Eutheria</taxon>
        <taxon>Laurasiatheria</taxon>
        <taxon>Carnivora</taxon>
        <taxon>Caniformia</taxon>
        <taxon>Ursidae</taxon>
        <taxon>Ailuropoda</taxon>
    </lineage>
</organism>
<evidence type="ECO:0000256" key="9">
    <source>
        <dbReference type="ARBA" id="ARBA00023157"/>
    </source>
</evidence>
<dbReference type="FunFam" id="2.40.50.40:FF:000010">
    <property type="entry name" value="Stromal cell-derived factor 1 precursor"/>
    <property type="match status" value="1"/>
</dbReference>
<feature type="chain" id="PRO_5003031714" description="Stromal cell-derived factor 1" evidence="13">
    <location>
        <begin position="20"/>
        <end position="535"/>
    </location>
</feature>
<feature type="region of interest" description="Disordered" evidence="12">
    <location>
        <begin position="316"/>
        <end position="338"/>
    </location>
</feature>
<evidence type="ECO:0000256" key="4">
    <source>
        <dbReference type="ARBA" id="ARBA00022500"/>
    </source>
</evidence>
<dbReference type="GO" id="GO:0005615">
    <property type="term" value="C:extracellular space"/>
    <property type="evidence" value="ECO:0007669"/>
    <property type="project" value="UniProtKB-KW"/>
</dbReference>
<keyword evidence="8" id="KW-0339">Growth factor</keyword>
<evidence type="ECO:0000256" key="13">
    <source>
        <dbReference type="SAM" id="SignalP"/>
    </source>
</evidence>
<feature type="domain" description="Chemokine interleukin-8-like" evidence="14">
    <location>
        <begin position="35"/>
        <end position="94"/>
    </location>
</feature>
<dbReference type="EMBL" id="GL193523">
    <property type="protein sequence ID" value="EFB22011.1"/>
    <property type="molecule type" value="Genomic_DNA"/>
</dbReference>
<evidence type="ECO:0000256" key="10">
    <source>
        <dbReference type="ARBA" id="ARBA00033206"/>
    </source>
</evidence>
<comment type="subcellular location">
    <subcellularLocation>
        <location evidence="1">Secreted</location>
    </subcellularLocation>
</comment>
<evidence type="ECO:0000256" key="6">
    <source>
        <dbReference type="ARBA" id="ARBA00022525"/>
    </source>
</evidence>
<sequence length="535" mass="57598">MNIKVVVVLAIVLVALCLSDGGGLEVSLGKPVSLSYRCPCRFFESHVARANVKHLKILNTPNCALQIVARLKSNNRQVCIDPKLKWIQEYLEKALNKPSVRIFSGVSRVELALSWGNNPSHSQGVSPGIQKGEEPSLVQQWEPQPASKGHAPPALPLTAASATRHRLRGAAVAVPFADSSISTSLCLERGGRSILDAMEGYWPSSNGLSSVQIPGARGYLERRAGLLAPCSQPPTAAPGPGVGSLDAVGSRTACSLSSWNLQSEGLIRDYMSLCQSNLSKFIPPAILPGAPSVSGASAAKTELSYSNRSICGSTEHACPDAGAPRHKEEGGVPRAEVTTSASGLSMEWHRLQLSKKKEVNPPFLIFGLLDDTDVRSWTVKGQDPRKQCPKKKSEVLQGPKVTSCQELWECMEEPVLLGGPGAAVKTENGFKQEQKPGKTGDSVMAERLQMVQNLLRILRQHKSNVNLTSVTCELNDLEQNRPSLDPNLLTREMEKSLPLSPDTWVLSKALLETSLRYGCHTQAPGPALTNALIAK</sequence>
<gene>
    <name evidence="15" type="ORF">PANDA_016671</name>
</gene>